<keyword evidence="1" id="KW-0812">Transmembrane</keyword>
<keyword evidence="3" id="KW-1185">Reference proteome</keyword>
<keyword evidence="1" id="KW-1133">Transmembrane helix</keyword>
<feature type="transmembrane region" description="Helical" evidence="1">
    <location>
        <begin position="146"/>
        <end position="168"/>
    </location>
</feature>
<proteinExistence type="predicted"/>
<dbReference type="Pfam" id="PF12811">
    <property type="entry name" value="BaxI_1"/>
    <property type="match status" value="1"/>
</dbReference>
<sequence>MSNPLFNEKRMNEDRAGWAAPAMGSSIITDPGAPAGAPINDGPVSSWNKEVMTLNGTITATASLFILLLISAAFGWMASSGPTLENGQETYQFPAIATIGIVVGFVAVIASSFKPMWAKFLGPVYALAYGFAVGAISHGYETFYDGIVLQAAGATVAVVASMLLLYATGIIKVTERFRKIVIGATMGIMLLYLVSFIINLFGGDVAFLRSASPLGILFSVFVCGLAAFNLALDFDLIERGVAQRFPKAYEWVAALGLVVTIVWLYLEILRLLAKLQQR</sequence>
<dbReference type="PANTHER" id="PTHR41282">
    <property type="entry name" value="CONSERVED TRANSMEMBRANE PROTEIN-RELATED"/>
    <property type="match status" value="1"/>
</dbReference>
<dbReference type="PANTHER" id="PTHR41282:SF1">
    <property type="entry name" value="CONSERVED TRANSMEMBRANE PROTEIN-RELATED"/>
    <property type="match status" value="1"/>
</dbReference>
<dbReference type="KEGG" id="aym:YM304_03780"/>
<feature type="transmembrane region" description="Helical" evidence="1">
    <location>
        <begin position="180"/>
        <end position="202"/>
    </location>
</feature>
<organism evidence="2 3">
    <name type="scientific">Ilumatobacter coccineus (strain NBRC 103263 / KCTC 29153 / YM16-304)</name>
    <dbReference type="NCBI Taxonomy" id="1313172"/>
    <lineage>
        <taxon>Bacteria</taxon>
        <taxon>Bacillati</taxon>
        <taxon>Actinomycetota</taxon>
        <taxon>Acidimicrobiia</taxon>
        <taxon>Acidimicrobiales</taxon>
        <taxon>Ilumatobacteraceae</taxon>
        <taxon>Ilumatobacter</taxon>
    </lineage>
</organism>
<feature type="transmembrane region" description="Helical" evidence="1">
    <location>
        <begin position="214"/>
        <end position="236"/>
    </location>
</feature>
<evidence type="ECO:0008006" key="4">
    <source>
        <dbReference type="Google" id="ProtNLM"/>
    </source>
</evidence>
<name>A0A6C7E2L9_ILUCY</name>
<feature type="transmembrane region" description="Helical" evidence="1">
    <location>
        <begin position="120"/>
        <end position="140"/>
    </location>
</feature>
<feature type="transmembrane region" description="Helical" evidence="1">
    <location>
        <begin position="58"/>
        <end position="79"/>
    </location>
</feature>
<protein>
    <recommendedName>
        <fullName evidence="4">Bax inhibitor-1/YccA family protein</fullName>
    </recommendedName>
</protein>
<evidence type="ECO:0000313" key="2">
    <source>
        <dbReference type="EMBL" id="BAN00692.1"/>
    </source>
</evidence>
<dbReference type="OrthoDB" id="116480at2"/>
<gene>
    <name evidence="2" type="ORF">YM304_03780</name>
</gene>
<dbReference type="EMBL" id="AP012057">
    <property type="protein sequence ID" value="BAN00692.1"/>
    <property type="molecule type" value="Genomic_DNA"/>
</dbReference>
<dbReference type="PIRSF" id="PIRSF009160">
    <property type="entry name" value="UCP009160"/>
    <property type="match status" value="1"/>
</dbReference>
<dbReference type="Proteomes" id="UP000011863">
    <property type="component" value="Chromosome"/>
</dbReference>
<dbReference type="InterPro" id="IPR010539">
    <property type="entry name" value="BaxI_1-like"/>
</dbReference>
<accession>A0A6C7E2L9</accession>
<evidence type="ECO:0000313" key="3">
    <source>
        <dbReference type="Proteomes" id="UP000011863"/>
    </source>
</evidence>
<evidence type="ECO:0000256" key="1">
    <source>
        <dbReference type="SAM" id="Phobius"/>
    </source>
</evidence>
<dbReference type="RefSeq" id="WP_015439940.1">
    <property type="nucleotide sequence ID" value="NC_020520.1"/>
</dbReference>
<feature type="transmembrane region" description="Helical" evidence="1">
    <location>
        <begin position="91"/>
        <end position="113"/>
    </location>
</feature>
<dbReference type="AlphaFoldDB" id="A0A6C7E2L9"/>
<keyword evidence="1" id="KW-0472">Membrane</keyword>
<reference evidence="2 3" key="1">
    <citation type="journal article" date="2013" name="Int. J. Syst. Evol. Microbiol.">
        <title>Ilumatobacter nonamiense sp. nov. and Ilumatobacter coccineum sp. nov., isolated from seashore sand.</title>
        <authorList>
            <person name="Matsumoto A."/>
            <person name="Kasai H."/>
            <person name="Matsuo Y."/>
            <person name="Shizuri Y."/>
            <person name="Ichikawa N."/>
            <person name="Fujita N."/>
            <person name="Omura S."/>
            <person name="Takahashi Y."/>
        </authorList>
    </citation>
    <scope>NUCLEOTIDE SEQUENCE [LARGE SCALE GENOMIC DNA]</scope>
    <source>
        <strain evidence="3">NBRC 103263 / KCTC 29153 / YM16-304</strain>
    </source>
</reference>
<feature type="transmembrane region" description="Helical" evidence="1">
    <location>
        <begin position="248"/>
        <end position="266"/>
    </location>
</feature>